<comment type="catalytic activity">
    <reaction evidence="17">
        <text>L-tyrosyl-[protein] + ATP = O-phospho-L-tyrosyl-[protein] + ADP + H(+)</text>
        <dbReference type="Rhea" id="RHEA:10596"/>
        <dbReference type="Rhea" id="RHEA-COMP:10136"/>
        <dbReference type="Rhea" id="RHEA-COMP:20101"/>
        <dbReference type="ChEBI" id="CHEBI:15378"/>
        <dbReference type="ChEBI" id="CHEBI:30616"/>
        <dbReference type="ChEBI" id="CHEBI:46858"/>
        <dbReference type="ChEBI" id="CHEBI:61978"/>
        <dbReference type="ChEBI" id="CHEBI:456216"/>
        <dbReference type="EC" id="2.7.12.1"/>
    </reaction>
</comment>
<dbReference type="PRINTS" id="PR00109">
    <property type="entry name" value="TYRKINASE"/>
</dbReference>
<evidence type="ECO:0000256" key="5">
    <source>
        <dbReference type="ARBA" id="ARBA00022527"/>
    </source>
</evidence>
<keyword evidence="11 18" id="KW-0067">ATP-binding</keyword>
<comment type="catalytic activity">
    <reaction evidence="15">
        <text>L-seryl-[protein] + ATP = O-phospho-L-seryl-[protein] + ADP + H(+)</text>
        <dbReference type="Rhea" id="RHEA:17989"/>
        <dbReference type="Rhea" id="RHEA-COMP:9863"/>
        <dbReference type="Rhea" id="RHEA-COMP:11604"/>
        <dbReference type="ChEBI" id="CHEBI:15378"/>
        <dbReference type="ChEBI" id="CHEBI:29999"/>
        <dbReference type="ChEBI" id="CHEBI:30616"/>
        <dbReference type="ChEBI" id="CHEBI:83421"/>
        <dbReference type="ChEBI" id="CHEBI:456216"/>
        <dbReference type="EC" id="2.7.12.1"/>
    </reaction>
</comment>
<dbReference type="PANTHER" id="PTHR46485:SF5">
    <property type="entry name" value="CENTER DIVIDER, ISOFORM A"/>
    <property type="match status" value="1"/>
</dbReference>
<keyword evidence="22" id="KW-1185">Reference proteome</keyword>
<dbReference type="Pfam" id="PF07714">
    <property type="entry name" value="PK_Tyr_Ser-Thr"/>
    <property type="match status" value="1"/>
</dbReference>
<dbReference type="GO" id="GO:0005524">
    <property type="term" value="F:ATP binding"/>
    <property type="evidence" value="ECO:0007669"/>
    <property type="project" value="UniProtKB-UniRule"/>
</dbReference>
<keyword evidence="9 18" id="KW-0547">Nucleotide-binding</keyword>
<dbReference type="InterPro" id="IPR011009">
    <property type="entry name" value="Kinase-like_dom_sf"/>
</dbReference>
<evidence type="ECO:0000313" key="21">
    <source>
        <dbReference type="EMBL" id="CAB3372113.1"/>
    </source>
</evidence>
<protein>
    <recommendedName>
        <fullName evidence="4">dual-specificity kinase</fullName>
        <ecNumber evidence="4">2.7.12.1</ecNumber>
    </recommendedName>
</protein>
<dbReference type="InterPro" id="IPR017441">
    <property type="entry name" value="Protein_kinase_ATP_BS"/>
</dbReference>
<keyword evidence="6" id="KW-0597">Phosphoprotein</keyword>
<organism evidence="21 22">
    <name type="scientific">Cloeon dipterum</name>
    <dbReference type="NCBI Taxonomy" id="197152"/>
    <lineage>
        <taxon>Eukaryota</taxon>
        <taxon>Metazoa</taxon>
        <taxon>Ecdysozoa</taxon>
        <taxon>Arthropoda</taxon>
        <taxon>Hexapoda</taxon>
        <taxon>Insecta</taxon>
        <taxon>Pterygota</taxon>
        <taxon>Palaeoptera</taxon>
        <taxon>Ephemeroptera</taxon>
        <taxon>Pisciforma</taxon>
        <taxon>Baetidae</taxon>
        <taxon>Cloeon</taxon>
    </lineage>
</organism>
<evidence type="ECO:0000256" key="7">
    <source>
        <dbReference type="ARBA" id="ARBA00022679"/>
    </source>
</evidence>
<comment type="cofactor">
    <cofactor evidence="1">
        <name>Mn(2+)</name>
        <dbReference type="ChEBI" id="CHEBI:29035"/>
    </cofactor>
</comment>
<dbReference type="InterPro" id="IPR000719">
    <property type="entry name" value="Prot_kinase_dom"/>
</dbReference>
<feature type="domain" description="Protein kinase" evidence="20">
    <location>
        <begin position="67"/>
        <end position="324"/>
    </location>
</feature>
<feature type="binding site" evidence="18">
    <location>
        <position position="96"/>
    </location>
    <ligand>
        <name>ATP</name>
        <dbReference type="ChEBI" id="CHEBI:30616"/>
    </ligand>
</feature>
<dbReference type="SUPFAM" id="SSF56112">
    <property type="entry name" value="Protein kinase-like (PK-like)"/>
    <property type="match status" value="1"/>
</dbReference>
<evidence type="ECO:0000256" key="11">
    <source>
        <dbReference type="ARBA" id="ARBA00022840"/>
    </source>
</evidence>
<dbReference type="PROSITE" id="PS00109">
    <property type="entry name" value="PROTEIN_KINASE_TYR"/>
    <property type="match status" value="1"/>
</dbReference>
<dbReference type="GO" id="GO:0004713">
    <property type="term" value="F:protein tyrosine kinase activity"/>
    <property type="evidence" value="ECO:0007669"/>
    <property type="project" value="UniProtKB-KW"/>
</dbReference>
<keyword evidence="13" id="KW-0829">Tyrosine-protein kinase</keyword>
<evidence type="ECO:0000256" key="6">
    <source>
        <dbReference type="ARBA" id="ARBA00022553"/>
    </source>
</evidence>
<dbReference type="GO" id="GO:0005634">
    <property type="term" value="C:nucleus"/>
    <property type="evidence" value="ECO:0007669"/>
    <property type="project" value="TreeGrafter"/>
</dbReference>
<dbReference type="GO" id="GO:0004712">
    <property type="term" value="F:protein serine/threonine/tyrosine kinase activity"/>
    <property type="evidence" value="ECO:0007669"/>
    <property type="project" value="UniProtKB-EC"/>
</dbReference>
<comment type="similarity">
    <text evidence="3">Belongs to the protein kinase superfamily. TKL Ser/Thr protein kinase family.</text>
</comment>
<evidence type="ECO:0000256" key="4">
    <source>
        <dbReference type="ARBA" id="ARBA00013203"/>
    </source>
</evidence>
<comment type="caution">
    <text evidence="21">The sequence shown here is derived from an EMBL/GenBank/DDBJ whole genome shotgun (WGS) entry which is preliminary data.</text>
</comment>
<sequence>MLPKRGANGADPFLCDHCELGPDVPLKIEDVADRGSAVVGTPPDRMMSGSSCQALRHAVASLNRLDDFSSEKIGSGFFSEVYKVVHRTTGQVMVLKMNRVRGNRPNMLREVQLMNKLSHPNILGFMGVCVHEGQLHALTEYINGGSLEQLIQNRQIELPHILRIKLANDMARGMAYLHSKGVFHRDFTSKNVLIKRDEKTDEMTAVVGDFGLAAKIPDSRSRYRLPTVGSPYWMSPECLKGEWYDERSDIFSFGIILCELIARIEADPDVMPRTENFGLDYIAFGEMCGPCPPDFLALAFSCCTYEPKSRPSFVELNERLQAQIESYKSSAATRSAASQVNNGGSLVVEAVRDHKSPSPARRVSPCKEKSPGVMNARSEEVIAEVRPERPQLCLRKLSHRRSLSEEVIQAPTPSDKARCHFIFNRNLSPPPPPAEVTADGLLLNPQMLGECMGRKDPHYKPCQGNMNPFTALSQFRGAKKLLPGARESTSWAEGDLFSSCFELPSSFFDALAAADADANRASAAVLASAALKKKSLTKKQTLSLPSSPTAVRRKYSAPDGRLDGACGGQCGHAGRRTAPSLFSHPLFVGRTRSQPKQSVRQTPSTPMAPLHPLLAQQRICNSTTNILDERCVDSVGYPLLRRRGSCESGFFSVGEGTSTSDLSPDCQASLDESVAAALGCLSSSGGLSEWQDLLDEYSSLGLGSSTGSSRSHFSAKRSSSIYTDSSEDISSLGGSDFSWDEVTRPPCAGGNLSSQHQHITRIVEYFERKQRTNCCEEDPRKESLAAIWLARQHRELLFQAAAKKYPGSSAQAIEALSHRLARASRSPKIAQLQKCLERMPLEKPVVRKTSIPQRLSICEGTVRSKLQLFDKKTS</sequence>
<dbReference type="OrthoDB" id="20134at2759"/>
<dbReference type="GO" id="GO:0046872">
    <property type="term" value="F:metal ion binding"/>
    <property type="evidence" value="ECO:0007669"/>
    <property type="project" value="UniProtKB-KW"/>
</dbReference>
<evidence type="ECO:0000256" key="12">
    <source>
        <dbReference type="ARBA" id="ARBA00022842"/>
    </source>
</evidence>
<proteinExistence type="inferred from homology"/>
<dbReference type="PROSITE" id="PS50011">
    <property type="entry name" value="PROTEIN_KINASE_DOM"/>
    <property type="match status" value="1"/>
</dbReference>
<evidence type="ECO:0000313" key="22">
    <source>
        <dbReference type="Proteomes" id="UP000494165"/>
    </source>
</evidence>
<dbReference type="Gene3D" id="1.10.510.10">
    <property type="entry name" value="Transferase(Phosphotransferase) domain 1"/>
    <property type="match status" value="1"/>
</dbReference>
<evidence type="ECO:0000256" key="16">
    <source>
        <dbReference type="ARBA" id="ARBA00049308"/>
    </source>
</evidence>
<dbReference type="FunFam" id="1.10.510.10:FF:000202">
    <property type="entry name" value="Dual specificity testis-specific protein kinase 2"/>
    <property type="match status" value="1"/>
</dbReference>
<feature type="region of interest" description="Disordered" evidence="19">
    <location>
        <begin position="352"/>
        <end position="371"/>
    </location>
</feature>
<keyword evidence="10" id="KW-0418">Kinase</keyword>
<keyword evidence="7" id="KW-0808">Transferase</keyword>
<reference evidence="21 22" key="1">
    <citation type="submission" date="2020-04" db="EMBL/GenBank/DDBJ databases">
        <authorList>
            <person name="Alioto T."/>
            <person name="Alioto T."/>
            <person name="Gomez Garrido J."/>
        </authorList>
    </citation>
    <scope>NUCLEOTIDE SEQUENCE [LARGE SCALE GENOMIC DNA]</scope>
</reference>
<gene>
    <name evidence="21" type="ORF">CLODIP_2_CD06500</name>
</gene>
<comment type="cofactor">
    <cofactor evidence="2">
        <name>Mg(2+)</name>
        <dbReference type="ChEBI" id="CHEBI:18420"/>
    </cofactor>
</comment>
<evidence type="ECO:0000256" key="10">
    <source>
        <dbReference type="ARBA" id="ARBA00022777"/>
    </source>
</evidence>
<dbReference type="Gene3D" id="3.30.200.20">
    <property type="entry name" value="Phosphorylase Kinase, domain 1"/>
    <property type="match status" value="1"/>
</dbReference>
<comment type="catalytic activity">
    <reaction evidence="16">
        <text>L-threonyl-[protein] + ATP = O-phospho-L-threonyl-[protein] + ADP + H(+)</text>
        <dbReference type="Rhea" id="RHEA:46608"/>
        <dbReference type="Rhea" id="RHEA-COMP:11060"/>
        <dbReference type="Rhea" id="RHEA-COMP:11605"/>
        <dbReference type="ChEBI" id="CHEBI:15378"/>
        <dbReference type="ChEBI" id="CHEBI:30013"/>
        <dbReference type="ChEBI" id="CHEBI:30616"/>
        <dbReference type="ChEBI" id="CHEBI:61977"/>
        <dbReference type="ChEBI" id="CHEBI:456216"/>
        <dbReference type="EC" id="2.7.12.1"/>
    </reaction>
</comment>
<dbReference type="GO" id="GO:0004674">
    <property type="term" value="F:protein serine/threonine kinase activity"/>
    <property type="evidence" value="ECO:0007669"/>
    <property type="project" value="UniProtKB-KW"/>
</dbReference>
<name>A0A8S1CKP9_9INSE</name>
<evidence type="ECO:0000256" key="2">
    <source>
        <dbReference type="ARBA" id="ARBA00001946"/>
    </source>
</evidence>
<dbReference type="InterPro" id="IPR001245">
    <property type="entry name" value="Ser-Thr/Tyr_kinase_cat_dom"/>
</dbReference>
<evidence type="ECO:0000256" key="15">
    <source>
        <dbReference type="ARBA" id="ARBA00049003"/>
    </source>
</evidence>
<keyword evidence="14" id="KW-0464">Manganese</keyword>
<evidence type="ECO:0000256" key="17">
    <source>
        <dbReference type="ARBA" id="ARBA00051680"/>
    </source>
</evidence>
<evidence type="ECO:0000256" key="9">
    <source>
        <dbReference type="ARBA" id="ARBA00022741"/>
    </source>
</evidence>
<evidence type="ECO:0000256" key="13">
    <source>
        <dbReference type="ARBA" id="ARBA00023137"/>
    </source>
</evidence>
<dbReference type="InterPro" id="IPR050940">
    <property type="entry name" value="Actin_reg-Ser/Thr_kinase"/>
</dbReference>
<dbReference type="GO" id="GO:0030036">
    <property type="term" value="P:actin cytoskeleton organization"/>
    <property type="evidence" value="ECO:0007669"/>
    <property type="project" value="TreeGrafter"/>
</dbReference>
<keyword evidence="12" id="KW-0460">Magnesium</keyword>
<dbReference type="InterPro" id="IPR008266">
    <property type="entry name" value="Tyr_kinase_AS"/>
</dbReference>
<evidence type="ECO:0000256" key="1">
    <source>
        <dbReference type="ARBA" id="ARBA00001936"/>
    </source>
</evidence>
<dbReference type="GO" id="GO:0005737">
    <property type="term" value="C:cytoplasm"/>
    <property type="evidence" value="ECO:0007669"/>
    <property type="project" value="TreeGrafter"/>
</dbReference>
<keyword evidence="8" id="KW-0479">Metal-binding</keyword>
<dbReference type="PANTHER" id="PTHR46485">
    <property type="entry name" value="LIM DOMAIN KINASE 1"/>
    <property type="match status" value="1"/>
</dbReference>
<evidence type="ECO:0000259" key="20">
    <source>
        <dbReference type="PROSITE" id="PS50011"/>
    </source>
</evidence>
<evidence type="ECO:0000256" key="14">
    <source>
        <dbReference type="ARBA" id="ARBA00023211"/>
    </source>
</evidence>
<keyword evidence="5" id="KW-0723">Serine/threonine-protein kinase</keyword>
<dbReference type="EMBL" id="CADEPI010000068">
    <property type="protein sequence ID" value="CAB3372113.1"/>
    <property type="molecule type" value="Genomic_DNA"/>
</dbReference>
<evidence type="ECO:0000256" key="18">
    <source>
        <dbReference type="PROSITE-ProRule" id="PRU10141"/>
    </source>
</evidence>
<dbReference type="Proteomes" id="UP000494165">
    <property type="component" value="Unassembled WGS sequence"/>
</dbReference>
<accession>A0A8S1CKP9</accession>
<dbReference type="AlphaFoldDB" id="A0A8S1CKP9"/>
<dbReference type="FunFam" id="3.30.200.20:FF:000134">
    <property type="entry name" value="Dual specificity testis-specific protein kinase 2"/>
    <property type="match status" value="1"/>
</dbReference>
<evidence type="ECO:0000256" key="8">
    <source>
        <dbReference type="ARBA" id="ARBA00022723"/>
    </source>
</evidence>
<dbReference type="PROSITE" id="PS00107">
    <property type="entry name" value="PROTEIN_KINASE_ATP"/>
    <property type="match status" value="1"/>
</dbReference>
<evidence type="ECO:0000256" key="3">
    <source>
        <dbReference type="ARBA" id="ARBA00005843"/>
    </source>
</evidence>
<evidence type="ECO:0000256" key="19">
    <source>
        <dbReference type="SAM" id="MobiDB-lite"/>
    </source>
</evidence>
<dbReference type="EC" id="2.7.12.1" evidence="4"/>